<accession>A0A9P1JW52</accession>
<reference evidence="2 3" key="1">
    <citation type="journal article" date="2011" name="PLoS Genet.">
        <title>Azospirillum genomes reveal transition of bacteria from aquatic to terrestrial environments.</title>
        <authorList>
            <person name="Wisniewski-Dye F."/>
            <person name="Borziak K."/>
            <person name="Khalsa-Moyers G."/>
            <person name="Alexandre G."/>
            <person name="Sukharnikov L.O."/>
            <person name="Wuichet K."/>
            <person name="Hurst G.B."/>
            <person name="McDonald W.H."/>
            <person name="Robertson J.S."/>
            <person name="Barbe V."/>
            <person name="Calteau A."/>
            <person name="Rouy Z."/>
            <person name="Mangenot S."/>
            <person name="Prigent-Combaret C."/>
            <person name="Normand P."/>
            <person name="Boyer M."/>
            <person name="Siguier P."/>
            <person name="Dessaux Y."/>
            <person name="Elmerich C."/>
            <person name="Condemine G."/>
            <person name="Krishnen G."/>
            <person name="Kennedy I."/>
            <person name="Paterson A.H."/>
            <person name="Gonzalez V."/>
            <person name="Mavingui P."/>
            <person name="Zhulin I.B."/>
        </authorList>
    </citation>
    <scope>NUCLEOTIDE SEQUENCE [LARGE SCALE GENOMIC DNA]</scope>
    <source>
        <strain evidence="2 3">Sp245</strain>
    </source>
</reference>
<evidence type="ECO:0000313" key="2">
    <source>
        <dbReference type="EMBL" id="CCD00880.1"/>
    </source>
</evidence>
<dbReference type="KEGG" id="abs:AZOBR_p1130103"/>
<feature type="region of interest" description="Disordered" evidence="1">
    <location>
        <begin position="59"/>
        <end position="94"/>
    </location>
</feature>
<dbReference type="EMBL" id="HE577328">
    <property type="protein sequence ID" value="CCD00880.1"/>
    <property type="molecule type" value="Genomic_DNA"/>
</dbReference>
<evidence type="ECO:0000313" key="3">
    <source>
        <dbReference type="Proteomes" id="UP000007319"/>
    </source>
</evidence>
<sequence>MSWVDVYVKVRRLPFAVKRAARSHSGALPMDIRGAARARCDSMPRAVCLPSYGRLGALNEQSRRRNRATDMAGRNGRSQGRTNRSHGKQGWDSRCRRAPSYRWASGYSPWC</sequence>
<proteinExistence type="predicted"/>
<evidence type="ECO:0000256" key="1">
    <source>
        <dbReference type="SAM" id="MobiDB-lite"/>
    </source>
</evidence>
<keyword evidence="2" id="KW-0614">Plasmid</keyword>
<keyword evidence="3" id="KW-1185">Reference proteome</keyword>
<geneLocation type="plasmid" evidence="2 3">
    <name>AZOBR_p1</name>
</geneLocation>
<organism evidence="2 3">
    <name type="scientific">Azospirillum baldaniorum</name>
    <dbReference type="NCBI Taxonomy" id="1064539"/>
    <lineage>
        <taxon>Bacteria</taxon>
        <taxon>Pseudomonadati</taxon>
        <taxon>Pseudomonadota</taxon>
        <taxon>Alphaproteobacteria</taxon>
        <taxon>Rhodospirillales</taxon>
        <taxon>Azospirillaceae</taxon>
        <taxon>Azospirillum</taxon>
    </lineage>
</organism>
<gene>
    <name evidence="2" type="ORF">AZOBR_p1130103</name>
</gene>
<dbReference type="Proteomes" id="UP000007319">
    <property type="component" value="Plasmid AZOBR_p1"/>
</dbReference>
<name>A0A9P1JW52_9PROT</name>
<dbReference type="AlphaFoldDB" id="A0A9P1JW52"/>
<protein>
    <submittedName>
        <fullName evidence="2">Uncharacterized protein</fullName>
    </submittedName>
</protein>